<dbReference type="Proteomes" id="UP001501725">
    <property type="component" value="Unassembled WGS sequence"/>
</dbReference>
<organism evidence="1 2">
    <name type="scientific">Flaviaesturariibacter amylovorans</name>
    <dbReference type="NCBI Taxonomy" id="1084520"/>
    <lineage>
        <taxon>Bacteria</taxon>
        <taxon>Pseudomonadati</taxon>
        <taxon>Bacteroidota</taxon>
        <taxon>Chitinophagia</taxon>
        <taxon>Chitinophagales</taxon>
        <taxon>Chitinophagaceae</taxon>
        <taxon>Flaviaestuariibacter</taxon>
    </lineage>
</organism>
<dbReference type="EMBL" id="BAABGY010000016">
    <property type="protein sequence ID" value="GAA4342926.1"/>
    <property type="molecule type" value="Genomic_DNA"/>
</dbReference>
<name>A0ABP8HQX6_9BACT</name>
<gene>
    <name evidence="1" type="ORF">GCM10023184_42750</name>
</gene>
<dbReference type="RefSeq" id="WP_345257996.1">
    <property type="nucleotide sequence ID" value="NZ_BAABGY010000016.1"/>
</dbReference>
<sequence>MMTLFAFQLLTPAEQLDLLYEAGTYIGKRRVEGRVRILYQLEGFYIEVHYKKYRCIAEKLVCFRSTIPLEPYLEAIDVEHLV</sequence>
<comment type="caution">
    <text evidence="1">The sequence shown here is derived from an EMBL/GenBank/DDBJ whole genome shotgun (WGS) entry which is preliminary data.</text>
</comment>
<reference evidence="2" key="1">
    <citation type="journal article" date="2019" name="Int. J. Syst. Evol. Microbiol.">
        <title>The Global Catalogue of Microorganisms (GCM) 10K type strain sequencing project: providing services to taxonomists for standard genome sequencing and annotation.</title>
        <authorList>
            <consortium name="The Broad Institute Genomics Platform"/>
            <consortium name="The Broad Institute Genome Sequencing Center for Infectious Disease"/>
            <person name="Wu L."/>
            <person name="Ma J."/>
        </authorList>
    </citation>
    <scope>NUCLEOTIDE SEQUENCE [LARGE SCALE GENOMIC DNA]</scope>
    <source>
        <strain evidence="2">JCM 17919</strain>
    </source>
</reference>
<keyword evidence="2" id="KW-1185">Reference proteome</keyword>
<evidence type="ECO:0000313" key="1">
    <source>
        <dbReference type="EMBL" id="GAA4342926.1"/>
    </source>
</evidence>
<proteinExistence type="predicted"/>
<protein>
    <submittedName>
        <fullName evidence="1">Uncharacterized protein</fullName>
    </submittedName>
</protein>
<accession>A0ABP8HQX6</accession>
<evidence type="ECO:0000313" key="2">
    <source>
        <dbReference type="Proteomes" id="UP001501725"/>
    </source>
</evidence>